<name>A0ABN8AC21_9BACI</name>
<organism evidence="1 2">
    <name type="scientific">Sutcliffiella rhizosphaerae</name>
    <dbReference type="NCBI Taxonomy" id="2880967"/>
    <lineage>
        <taxon>Bacteria</taxon>
        <taxon>Bacillati</taxon>
        <taxon>Bacillota</taxon>
        <taxon>Bacilli</taxon>
        <taxon>Bacillales</taxon>
        <taxon>Bacillaceae</taxon>
        <taxon>Sutcliffiella</taxon>
    </lineage>
</organism>
<evidence type="ECO:0000313" key="1">
    <source>
        <dbReference type="EMBL" id="CAG9621486.1"/>
    </source>
</evidence>
<reference evidence="1 2" key="1">
    <citation type="submission" date="2021-10" db="EMBL/GenBank/DDBJ databases">
        <authorList>
            <person name="Criscuolo A."/>
        </authorList>
    </citation>
    <scope>NUCLEOTIDE SEQUENCE [LARGE SCALE GENOMIC DNA]</scope>
    <source>
        <strain evidence="2">CIP 111883</strain>
    </source>
</reference>
<proteinExistence type="predicted"/>
<sequence>MVALFLMGKFSGRNLNYLPSLTYDILNKKEKMDIARKKGLLA</sequence>
<comment type="caution">
    <text evidence="1">The sequence shown here is derived from an EMBL/GenBank/DDBJ whole genome shotgun (WGS) entry which is preliminary data.</text>
</comment>
<gene>
    <name evidence="1" type="ORF">BACCIP111883_02259</name>
</gene>
<accession>A0ABN8AC21</accession>
<keyword evidence="2" id="KW-1185">Reference proteome</keyword>
<protein>
    <submittedName>
        <fullName evidence="1">Uncharacterized protein</fullName>
    </submittedName>
</protein>
<dbReference type="Proteomes" id="UP000789833">
    <property type="component" value="Unassembled WGS sequence"/>
</dbReference>
<evidence type="ECO:0000313" key="2">
    <source>
        <dbReference type="Proteomes" id="UP000789833"/>
    </source>
</evidence>
<dbReference type="EMBL" id="CAKJTJ010000011">
    <property type="protein sequence ID" value="CAG9621486.1"/>
    <property type="molecule type" value="Genomic_DNA"/>
</dbReference>